<keyword evidence="2" id="KW-0812">Transmembrane</keyword>
<keyword evidence="4" id="KW-1185">Reference proteome</keyword>
<evidence type="ECO:0008006" key="5">
    <source>
        <dbReference type="Google" id="ProtNLM"/>
    </source>
</evidence>
<evidence type="ECO:0000256" key="2">
    <source>
        <dbReference type="SAM" id="Phobius"/>
    </source>
</evidence>
<feature type="compositionally biased region" description="Gly residues" evidence="1">
    <location>
        <begin position="184"/>
        <end position="214"/>
    </location>
</feature>
<organism evidence="3 4">
    <name type="scientific">Streptomyces neyagawaensis</name>
    <dbReference type="NCBI Taxonomy" id="42238"/>
    <lineage>
        <taxon>Bacteria</taxon>
        <taxon>Bacillati</taxon>
        <taxon>Actinomycetota</taxon>
        <taxon>Actinomycetes</taxon>
        <taxon>Kitasatosporales</taxon>
        <taxon>Streptomycetaceae</taxon>
        <taxon>Streptomyces</taxon>
    </lineage>
</organism>
<keyword evidence="2" id="KW-0472">Membrane</keyword>
<feature type="compositionally biased region" description="Basic and acidic residues" evidence="1">
    <location>
        <begin position="329"/>
        <end position="351"/>
    </location>
</feature>
<dbReference type="EMBL" id="JBEYXT010000009">
    <property type="protein sequence ID" value="MEU6800127.1"/>
    <property type="molecule type" value="Genomic_DNA"/>
</dbReference>
<evidence type="ECO:0000313" key="3">
    <source>
        <dbReference type="EMBL" id="MEU6800127.1"/>
    </source>
</evidence>
<feature type="compositionally biased region" description="Low complexity" evidence="1">
    <location>
        <begin position="173"/>
        <end position="183"/>
    </location>
</feature>
<feature type="compositionally biased region" description="Low complexity" evidence="1">
    <location>
        <begin position="215"/>
        <end position="250"/>
    </location>
</feature>
<reference evidence="3 4" key="1">
    <citation type="submission" date="2024-06" db="EMBL/GenBank/DDBJ databases">
        <title>The Natural Products Discovery Center: Release of the First 8490 Sequenced Strains for Exploring Actinobacteria Biosynthetic Diversity.</title>
        <authorList>
            <person name="Kalkreuter E."/>
            <person name="Kautsar S.A."/>
            <person name="Yang D."/>
            <person name="Bader C.D."/>
            <person name="Teijaro C.N."/>
            <person name="Fluegel L."/>
            <person name="Davis C.M."/>
            <person name="Simpson J.R."/>
            <person name="Lauterbach L."/>
            <person name="Steele A.D."/>
            <person name="Gui C."/>
            <person name="Meng S."/>
            <person name="Li G."/>
            <person name="Viehrig K."/>
            <person name="Ye F."/>
            <person name="Su P."/>
            <person name="Kiefer A.F."/>
            <person name="Nichols A."/>
            <person name="Cepeda A.J."/>
            <person name="Yan W."/>
            <person name="Fan B."/>
            <person name="Jiang Y."/>
            <person name="Adhikari A."/>
            <person name="Zheng C.-J."/>
            <person name="Schuster L."/>
            <person name="Cowan T.M."/>
            <person name="Smanski M.J."/>
            <person name="Chevrette M.G."/>
            <person name="De Carvalho L.P.S."/>
            <person name="Shen B."/>
        </authorList>
    </citation>
    <scope>NUCLEOTIDE SEQUENCE [LARGE SCALE GENOMIC DNA]</scope>
    <source>
        <strain evidence="3 4">NPDC046851</strain>
    </source>
</reference>
<feature type="region of interest" description="Disordered" evidence="1">
    <location>
        <begin position="316"/>
        <end position="351"/>
    </location>
</feature>
<feature type="region of interest" description="Disordered" evidence="1">
    <location>
        <begin position="169"/>
        <end position="265"/>
    </location>
</feature>
<evidence type="ECO:0000313" key="4">
    <source>
        <dbReference type="Proteomes" id="UP001551189"/>
    </source>
</evidence>
<keyword evidence="2" id="KW-1133">Transmembrane helix</keyword>
<accession>A0ABV3ASG3</accession>
<gene>
    <name evidence="3" type="ORF">ABZ931_03780</name>
</gene>
<sequence length="351" mass="34791">MSIGFADCVPPGYVSAVTWDGAGIPFRPSGSAGAGITVPDDAEARPHTVTVTCTQKPQAVGDTTKYPTGSASFTVTPTHEARQDLALSPDRGPSGTTVTVSGIGFNCSAVRVSWDDGSSLVSGLTPDGEGNISGTFAVPKGSSAGKHTVEAVCTDYPTYQATADFTVAEEETTGTTGTTPDGQNNGGTTGGTGDTTGGGGTTGGTGDTTGGGTTGDTDGNSTGDTTNGGTTGDTGDTANGGTTGDTDGAVGSDGGTDSGGVGDTDDGDTAVPVAWVVGPSAFAALLLLALLFSLLSHRHRGVRWVHDHLRTALRSGSGAGTAALRRRRDGGSPDRSVRLEPHADPGDQRLN</sequence>
<comment type="caution">
    <text evidence="3">The sequence shown here is derived from an EMBL/GenBank/DDBJ whole genome shotgun (WGS) entry which is preliminary data.</text>
</comment>
<protein>
    <recommendedName>
        <fullName evidence="5">IPT/TIG domain-containing protein</fullName>
    </recommendedName>
</protein>
<feature type="transmembrane region" description="Helical" evidence="2">
    <location>
        <begin position="273"/>
        <end position="295"/>
    </location>
</feature>
<feature type="compositionally biased region" description="Gly residues" evidence="1">
    <location>
        <begin position="251"/>
        <end position="262"/>
    </location>
</feature>
<evidence type="ECO:0000256" key="1">
    <source>
        <dbReference type="SAM" id="MobiDB-lite"/>
    </source>
</evidence>
<name>A0ABV3ASG3_9ACTN</name>
<proteinExistence type="predicted"/>
<dbReference type="Proteomes" id="UP001551189">
    <property type="component" value="Unassembled WGS sequence"/>
</dbReference>
<dbReference type="RefSeq" id="WP_359690557.1">
    <property type="nucleotide sequence ID" value="NZ_JBEYXT010000009.1"/>
</dbReference>